<dbReference type="Pfam" id="PF09204">
    <property type="entry name" value="Colicin_immun"/>
    <property type="match status" value="1"/>
</dbReference>
<organism evidence="2 3">
    <name type="scientific">Dinghuibacter silviterrae</name>
    <dbReference type="NCBI Taxonomy" id="1539049"/>
    <lineage>
        <taxon>Bacteria</taxon>
        <taxon>Pseudomonadati</taxon>
        <taxon>Bacteroidota</taxon>
        <taxon>Chitinophagia</taxon>
        <taxon>Chitinophagales</taxon>
        <taxon>Chitinophagaceae</taxon>
        <taxon>Dinghuibacter</taxon>
    </lineage>
</organism>
<comment type="caution">
    <text evidence="2">The sequence shown here is derived from an EMBL/GenBank/DDBJ whole genome shotgun (WGS) entry which is preliminary data.</text>
</comment>
<dbReference type="Proteomes" id="UP000294498">
    <property type="component" value="Unassembled WGS sequence"/>
</dbReference>
<evidence type="ECO:0000313" key="2">
    <source>
        <dbReference type="EMBL" id="TDW91897.1"/>
    </source>
</evidence>
<reference evidence="2 3" key="1">
    <citation type="submission" date="2019-03" db="EMBL/GenBank/DDBJ databases">
        <title>Genomic Encyclopedia of Type Strains, Phase IV (KMG-IV): sequencing the most valuable type-strain genomes for metagenomic binning, comparative biology and taxonomic classification.</title>
        <authorList>
            <person name="Goeker M."/>
        </authorList>
    </citation>
    <scope>NUCLEOTIDE SEQUENCE [LARGE SCALE GENOMIC DNA]</scope>
    <source>
        <strain evidence="2 3">DSM 100059</strain>
    </source>
</reference>
<dbReference type="RefSeq" id="WP_134000421.1">
    <property type="nucleotide sequence ID" value="NZ_SODV01000003.1"/>
</dbReference>
<keyword evidence="3" id="KW-1185">Reference proteome</keyword>
<dbReference type="EMBL" id="SODV01000003">
    <property type="protein sequence ID" value="TDW91897.1"/>
    <property type="molecule type" value="Genomic_DNA"/>
</dbReference>
<evidence type="ECO:0000259" key="1">
    <source>
        <dbReference type="Pfam" id="PF09204"/>
    </source>
</evidence>
<evidence type="ECO:0000313" key="3">
    <source>
        <dbReference type="Proteomes" id="UP000294498"/>
    </source>
</evidence>
<dbReference type="InterPro" id="IPR015287">
    <property type="entry name" value="Colicin_D_immunity_dom"/>
</dbReference>
<dbReference type="AlphaFoldDB" id="A0A4R8DBZ4"/>
<gene>
    <name evidence="2" type="ORF">EDB95_5490</name>
</gene>
<name>A0A4R8DBZ4_9BACT</name>
<protein>
    <submittedName>
        <fullName evidence="2">Self-protective colicin-like immunity protein</fullName>
    </submittedName>
</protein>
<dbReference type="OrthoDB" id="1048590at2"/>
<dbReference type="GO" id="GO:0030153">
    <property type="term" value="P:bacteriocin immunity"/>
    <property type="evidence" value="ECO:0007669"/>
    <property type="project" value="InterPro"/>
</dbReference>
<proteinExistence type="predicted"/>
<feature type="domain" description="Colicin D immunity protein" evidence="1">
    <location>
        <begin position="13"/>
        <end position="91"/>
    </location>
</feature>
<sequence length="100" mass="12119">MFVNSDKRRLYWLIIEYLNQHISARTFCDEFYYCYDLAIDYDTLTQQEKDGFSSLSEITGRFSEFENDIRKYPGTYYTEQQLRQKVTETKEALNAKDFLF</sequence>
<dbReference type="GO" id="GO:0015643">
    <property type="term" value="F:toxic substance binding"/>
    <property type="evidence" value="ECO:0007669"/>
    <property type="project" value="InterPro"/>
</dbReference>
<accession>A0A4R8DBZ4</accession>